<dbReference type="AlphaFoldDB" id="A0A2T0SLD8"/>
<dbReference type="OrthoDB" id="955894at2"/>
<protein>
    <submittedName>
        <fullName evidence="1">Uncharacterized protein</fullName>
    </submittedName>
</protein>
<gene>
    <name evidence="1" type="ORF">CLV58_11896</name>
</gene>
<evidence type="ECO:0000313" key="1">
    <source>
        <dbReference type="EMBL" id="PRY34224.1"/>
    </source>
</evidence>
<reference evidence="1 2" key="1">
    <citation type="submission" date="2018-03" db="EMBL/GenBank/DDBJ databases">
        <title>Genomic Encyclopedia of Archaeal and Bacterial Type Strains, Phase II (KMG-II): from individual species to whole genera.</title>
        <authorList>
            <person name="Goeker M."/>
        </authorList>
    </citation>
    <scope>NUCLEOTIDE SEQUENCE [LARGE SCALE GENOMIC DNA]</scope>
    <source>
        <strain evidence="1 2">DSM 28354</strain>
    </source>
</reference>
<dbReference type="EMBL" id="PVTE01000018">
    <property type="protein sequence ID" value="PRY34224.1"/>
    <property type="molecule type" value="Genomic_DNA"/>
</dbReference>
<organism evidence="1 2">
    <name type="scientific">Spirosoma oryzae</name>
    <dbReference type="NCBI Taxonomy" id="1469603"/>
    <lineage>
        <taxon>Bacteria</taxon>
        <taxon>Pseudomonadati</taxon>
        <taxon>Bacteroidota</taxon>
        <taxon>Cytophagia</taxon>
        <taxon>Cytophagales</taxon>
        <taxon>Cytophagaceae</taxon>
        <taxon>Spirosoma</taxon>
    </lineage>
</organism>
<evidence type="ECO:0000313" key="2">
    <source>
        <dbReference type="Proteomes" id="UP000238375"/>
    </source>
</evidence>
<dbReference type="Proteomes" id="UP000238375">
    <property type="component" value="Unassembled WGS sequence"/>
</dbReference>
<name>A0A2T0SLD8_9BACT</name>
<comment type="caution">
    <text evidence="1">The sequence shown here is derived from an EMBL/GenBank/DDBJ whole genome shotgun (WGS) entry which is preliminary data.</text>
</comment>
<dbReference type="RefSeq" id="WP_106139511.1">
    <property type="nucleotide sequence ID" value="NZ_PVTE01000018.1"/>
</dbReference>
<proteinExistence type="predicted"/>
<accession>A0A2T0SLD8</accession>
<sequence>MWPSAHSSTQLFTVTTIIRNTDGAFLGEFREIEYESIDLADCLDAVTNLIWQGYELHAVTLSDRYGQLRLPVDSFDGLLFTQALWQLEREWDAVLAVKPGRPA</sequence>
<keyword evidence="2" id="KW-1185">Reference proteome</keyword>